<evidence type="ECO:0000313" key="1">
    <source>
        <dbReference type="EMBL" id="RBP69215.1"/>
    </source>
</evidence>
<dbReference type="AlphaFoldDB" id="A0A366IGE6"/>
<reference evidence="1 2" key="1">
    <citation type="submission" date="2018-06" db="EMBL/GenBank/DDBJ databases">
        <title>Freshwater and sediment microbial communities from various areas in North America, analyzing microbe dynamics in response to fracking.</title>
        <authorList>
            <person name="Lamendella R."/>
        </authorList>
    </citation>
    <scope>NUCLEOTIDE SEQUENCE [LARGE SCALE GENOMIC DNA]</scope>
    <source>
        <strain evidence="1 2">3b_TX</strain>
    </source>
</reference>
<comment type="caution">
    <text evidence="1">The sequence shown here is derived from an EMBL/GenBank/DDBJ whole genome shotgun (WGS) entry which is preliminary data.</text>
</comment>
<protein>
    <submittedName>
        <fullName evidence="1">Uncharacterized protein DUF3375</fullName>
    </submittedName>
</protein>
<accession>A0A366IGE6</accession>
<dbReference type="EMBL" id="QNSB01000014">
    <property type="protein sequence ID" value="RBP69215.1"/>
    <property type="molecule type" value="Genomic_DNA"/>
</dbReference>
<dbReference type="Proteomes" id="UP000253509">
    <property type="component" value="Unassembled WGS sequence"/>
</dbReference>
<name>A0A366IGE6_9MICO</name>
<gene>
    <name evidence="1" type="ORF">DFO65_11459</name>
</gene>
<sequence length="489" mass="54394">MESMSALSSALAYRRLLDDNATLRMLRADHLAVMAATLDAHLGQPGTRILAEDLHEAIDADLEVLRDHFDLSTRTAKAYCDDWRRAEIIIRRPATSARGETYELSAAGFDAIRILEQLRTPPQTATESRLVSLAQAVRQLAIDTDPDTSRRLQSLEAQRRRIDAEIARVRRGDPRATLDRRRATERVNDILAQAQGLPADFARVRARFEELNQELRTSILNVDETQSHVLDEVFRGVDLIESSDEGRTFAAFSALIRDPESSAAFDEDIAAILDRDFAVVLDLETRRALRSLMRQMKDGSREVQDILTEFARGLRRYVHSHEFQRDRLMRTLLQDALAAAAPVAEVRRPYEDLGLSLELSTVPMSSAGEVSLHDPEEFDAGAALTEAAEASFDLEELKAVARESEIDFSELIDNVNDALTTASEVSVAEVLDRHPATRGLASVVGLLSLAATHGRLDPETVDDLTWTGVDGRSRSASVRRHFFTEDISA</sequence>
<organism evidence="1 2">
    <name type="scientific">Brevibacterium celere</name>
    <dbReference type="NCBI Taxonomy" id="225845"/>
    <lineage>
        <taxon>Bacteria</taxon>
        <taxon>Bacillati</taxon>
        <taxon>Actinomycetota</taxon>
        <taxon>Actinomycetes</taxon>
        <taxon>Micrococcales</taxon>
        <taxon>Brevibacteriaceae</taxon>
        <taxon>Brevibacterium</taxon>
    </lineage>
</organism>
<dbReference type="Pfam" id="PF11855">
    <property type="entry name" value="DUF3375"/>
    <property type="match status" value="1"/>
</dbReference>
<keyword evidence="2" id="KW-1185">Reference proteome</keyword>
<proteinExistence type="predicted"/>
<dbReference type="InterPro" id="IPR021804">
    <property type="entry name" value="DUF3375"/>
</dbReference>
<evidence type="ECO:0000313" key="2">
    <source>
        <dbReference type="Proteomes" id="UP000253509"/>
    </source>
</evidence>